<dbReference type="AlphaFoldDB" id="A0A5S9PM27"/>
<evidence type="ECO:0000313" key="1">
    <source>
        <dbReference type="EMBL" id="CAA0105105.1"/>
    </source>
</evidence>
<evidence type="ECO:0000313" key="3">
    <source>
        <dbReference type="Proteomes" id="UP000435877"/>
    </source>
</evidence>
<name>A0A5S9PM27_9GAMM</name>
<evidence type="ECO:0008006" key="5">
    <source>
        <dbReference type="Google" id="ProtNLM"/>
    </source>
</evidence>
<accession>A0A5S9PM27</accession>
<gene>
    <name evidence="2" type="ORF">IHBHHGIJ_02843</name>
    <name evidence="1" type="ORF">KFEGEMFD_02215</name>
</gene>
<dbReference type="Proteomes" id="UP000435877">
    <property type="component" value="Unassembled WGS sequence"/>
</dbReference>
<dbReference type="RefSeq" id="WP_419183927.1">
    <property type="nucleotide sequence ID" value="NZ_CACSIK010000002.1"/>
</dbReference>
<dbReference type="EMBL" id="CACSIM010000003">
    <property type="protein sequence ID" value="CAA0105105.1"/>
    <property type="molecule type" value="Genomic_DNA"/>
</dbReference>
<reference evidence="3 4" key="1">
    <citation type="submission" date="2019-11" db="EMBL/GenBank/DDBJ databases">
        <authorList>
            <person name="Holert J."/>
        </authorList>
    </citation>
    <scope>NUCLEOTIDE SEQUENCE [LARGE SCALE GENOMIC DNA]</scope>
    <source>
        <strain evidence="1">BC3_2A</strain>
        <strain evidence="2">SB11_1A</strain>
    </source>
</reference>
<keyword evidence="3" id="KW-1185">Reference proteome</keyword>
<dbReference type="EMBL" id="CACSIK010000002">
    <property type="protein sequence ID" value="CAA0105381.1"/>
    <property type="molecule type" value="Genomic_DNA"/>
</dbReference>
<dbReference type="Pfam" id="PF11948">
    <property type="entry name" value="DUF3465"/>
    <property type="match status" value="1"/>
</dbReference>
<evidence type="ECO:0000313" key="2">
    <source>
        <dbReference type="EMBL" id="CAA0105381.1"/>
    </source>
</evidence>
<protein>
    <recommendedName>
        <fullName evidence="5">DUF3465 domain-containing protein</fullName>
    </recommendedName>
</protein>
<evidence type="ECO:0000313" key="4">
    <source>
        <dbReference type="Proteomes" id="UP000439591"/>
    </source>
</evidence>
<dbReference type="Proteomes" id="UP000439591">
    <property type="component" value="Unassembled WGS sequence"/>
</dbReference>
<dbReference type="InterPro" id="IPR021856">
    <property type="entry name" value="DUF3465"/>
</dbReference>
<sequence>MKWIIFVILIVVALYQTYQYNTKHINGNGLTPVVAETKGSIAQSGLLARAYQDKLSNIQVAGNGRVVKVLADDTKGSRHQKFILKLASGQTLLVAHNIDLAPRLKGLQTGDRVGFYGEYEWNNLGGILHWTHHDPAGRHIGGWLEYDGQRYQ</sequence>
<organism evidence="2 3">
    <name type="scientific">Zhongshania aliphaticivorans</name>
    <dbReference type="NCBI Taxonomy" id="1470434"/>
    <lineage>
        <taxon>Bacteria</taxon>
        <taxon>Pseudomonadati</taxon>
        <taxon>Pseudomonadota</taxon>
        <taxon>Gammaproteobacteria</taxon>
        <taxon>Cellvibrionales</taxon>
        <taxon>Spongiibacteraceae</taxon>
        <taxon>Zhongshania</taxon>
    </lineage>
</organism>
<proteinExistence type="predicted"/>